<keyword evidence="6 8" id="KW-0472">Membrane</keyword>
<evidence type="ECO:0000256" key="2">
    <source>
        <dbReference type="ARBA" id="ARBA00022692"/>
    </source>
</evidence>
<dbReference type="GO" id="GO:0035269">
    <property type="term" value="P:protein O-linked glycosylation via mannose"/>
    <property type="evidence" value="ECO:0007669"/>
    <property type="project" value="TreeGrafter"/>
</dbReference>
<comment type="caution">
    <text evidence="9">The sequence shown here is derived from an EMBL/GenBank/DDBJ whole genome shotgun (WGS) entry which is preliminary data.</text>
</comment>
<dbReference type="Proteomes" id="UP001292079">
    <property type="component" value="Unassembled WGS sequence"/>
</dbReference>
<organism evidence="9 10">
    <name type="scientific">Schistosoma mekongi</name>
    <name type="common">Parasitic worm</name>
    <dbReference type="NCBI Taxonomy" id="38744"/>
    <lineage>
        <taxon>Eukaryota</taxon>
        <taxon>Metazoa</taxon>
        <taxon>Spiralia</taxon>
        <taxon>Lophotrochozoa</taxon>
        <taxon>Platyhelminthes</taxon>
        <taxon>Trematoda</taxon>
        <taxon>Digenea</taxon>
        <taxon>Strigeidida</taxon>
        <taxon>Schistosomatoidea</taxon>
        <taxon>Schistosomatidae</taxon>
        <taxon>Schistosoma</taxon>
    </lineage>
</organism>
<dbReference type="InterPro" id="IPR002495">
    <property type="entry name" value="Glyco_trans_8"/>
</dbReference>
<dbReference type="AlphaFoldDB" id="A0AAE1Z7W6"/>
<evidence type="ECO:0000256" key="5">
    <source>
        <dbReference type="ARBA" id="ARBA00023034"/>
    </source>
</evidence>
<evidence type="ECO:0000256" key="6">
    <source>
        <dbReference type="ARBA" id="ARBA00023136"/>
    </source>
</evidence>
<evidence type="ECO:0000256" key="4">
    <source>
        <dbReference type="ARBA" id="ARBA00022989"/>
    </source>
</evidence>
<dbReference type="EMBL" id="JALJAT010000006">
    <property type="protein sequence ID" value="KAK4468902.1"/>
    <property type="molecule type" value="Genomic_DNA"/>
</dbReference>
<gene>
    <name evidence="9" type="ORF">MN116_008062</name>
</gene>
<accession>A0AAE1Z7W6</accession>
<dbReference type="SUPFAM" id="SSF53448">
    <property type="entry name" value="Nucleotide-diphospho-sugar transferases"/>
    <property type="match status" value="1"/>
</dbReference>
<proteinExistence type="predicted"/>
<keyword evidence="2 8" id="KW-0812">Transmembrane</keyword>
<dbReference type="InterPro" id="IPR051292">
    <property type="entry name" value="Xyl/GlcA_transferase"/>
</dbReference>
<reference evidence="9" key="2">
    <citation type="journal article" date="2023" name="Infect Dis Poverty">
        <title>Chromosome-scale genome of the human blood fluke Schistosoma mekongi and its implications for public health.</title>
        <authorList>
            <person name="Zhou M."/>
            <person name="Xu L."/>
            <person name="Xu D."/>
            <person name="Chen W."/>
            <person name="Khan J."/>
            <person name="Hu Y."/>
            <person name="Huang H."/>
            <person name="Wei H."/>
            <person name="Zhang Y."/>
            <person name="Chusongsang P."/>
            <person name="Tanasarnprasert K."/>
            <person name="Hu X."/>
            <person name="Limpanont Y."/>
            <person name="Lv Z."/>
        </authorList>
    </citation>
    <scope>NUCLEOTIDE SEQUENCE</scope>
    <source>
        <strain evidence="9">LV_2022a</strain>
    </source>
</reference>
<keyword evidence="4 8" id="KW-1133">Transmembrane helix</keyword>
<feature type="transmembrane region" description="Helical" evidence="8">
    <location>
        <begin position="21"/>
        <end position="41"/>
    </location>
</feature>
<name>A0AAE1Z7W6_SCHME</name>
<dbReference type="PANTHER" id="PTHR12270:SF25">
    <property type="entry name" value="GLYCOSYLTRANSFERASE-LIKE PROTEIN LARGE"/>
    <property type="match status" value="1"/>
</dbReference>
<reference evidence="9" key="1">
    <citation type="submission" date="2022-04" db="EMBL/GenBank/DDBJ databases">
        <authorList>
            <person name="Xu L."/>
            <person name="Lv Z."/>
        </authorList>
    </citation>
    <scope>NUCLEOTIDE SEQUENCE</scope>
    <source>
        <strain evidence="9">LV_2022a</strain>
    </source>
</reference>
<evidence type="ECO:0008006" key="11">
    <source>
        <dbReference type="Google" id="ProtNLM"/>
    </source>
</evidence>
<evidence type="ECO:0000256" key="7">
    <source>
        <dbReference type="ARBA" id="ARBA00023180"/>
    </source>
</evidence>
<keyword evidence="3" id="KW-0735">Signal-anchor</keyword>
<dbReference type="InterPro" id="IPR029044">
    <property type="entry name" value="Nucleotide-diphossugar_trans"/>
</dbReference>
<sequence length="402" mass="47117">MIKQFTQSNKQNKHRCHFNNKIISSIIIIMVSITWSIYYVITRITDEDVKMKSQVTTDNRIHIVILFDGDIGLQYLNSLLKSIFYHQNGRFRCDLNNCCQSHFCNRFIDNCHSYSNNMLNSSSIVFHFLISTISSNNGLLNLMNTWKLRNMEYHFYTCSKYLEDLKWISSRHSSGSKPFLKLMLTKILPSSISKVIVLDIDILLNADITELWNHFNNFGENQSIGIGLEQNPHFNTVMSKLISEWKGYGYNNGVMLFDLSKLRLTPWNELWMLRTKEALDRQGYLVTGEQDILNIMLFELKHILYELPCVWNVQLSSGANESQCPISWLSDIELTKRNYSTIYKQPKLLHINHHMKPNDVTLQNINTEFTDQSDVMLQSQKIYDKFVSVYRQYTSLNESCFQ</sequence>
<evidence type="ECO:0000313" key="10">
    <source>
        <dbReference type="Proteomes" id="UP001292079"/>
    </source>
</evidence>
<evidence type="ECO:0000256" key="3">
    <source>
        <dbReference type="ARBA" id="ARBA00022968"/>
    </source>
</evidence>
<dbReference type="GO" id="GO:0000139">
    <property type="term" value="C:Golgi membrane"/>
    <property type="evidence" value="ECO:0007669"/>
    <property type="project" value="UniProtKB-SubCell"/>
</dbReference>
<dbReference type="GO" id="GO:0015020">
    <property type="term" value="F:glucuronosyltransferase activity"/>
    <property type="evidence" value="ECO:0007669"/>
    <property type="project" value="TreeGrafter"/>
</dbReference>
<evidence type="ECO:0000256" key="1">
    <source>
        <dbReference type="ARBA" id="ARBA00004323"/>
    </source>
</evidence>
<keyword evidence="7" id="KW-0325">Glycoprotein</keyword>
<dbReference type="Pfam" id="PF01501">
    <property type="entry name" value="Glyco_transf_8"/>
    <property type="match status" value="1"/>
</dbReference>
<comment type="subcellular location">
    <subcellularLocation>
        <location evidence="1">Golgi apparatus membrane</location>
        <topology evidence="1">Single-pass type II membrane protein</topology>
    </subcellularLocation>
</comment>
<dbReference type="GO" id="GO:0042285">
    <property type="term" value="F:xylosyltransferase activity"/>
    <property type="evidence" value="ECO:0007669"/>
    <property type="project" value="TreeGrafter"/>
</dbReference>
<keyword evidence="5" id="KW-0333">Golgi apparatus</keyword>
<evidence type="ECO:0000256" key="8">
    <source>
        <dbReference type="SAM" id="Phobius"/>
    </source>
</evidence>
<evidence type="ECO:0000313" key="9">
    <source>
        <dbReference type="EMBL" id="KAK4468902.1"/>
    </source>
</evidence>
<dbReference type="Gene3D" id="3.90.550.10">
    <property type="entry name" value="Spore Coat Polysaccharide Biosynthesis Protein SpsA, Chain A"/>
    <property type="match status" value="1"/>
</dbReference>
<protein>
    <recommendedName>
        <fullName evidence="11">Glycosyltransferase-like protein LARGE</fullName>
    </recommendedName>
</protein>
<keyword evidence="10" id="KW-1185">Reference proteome</keyword>
<dbReference type="PANTHER" id="PTHR12270">
    <property type="entry name" value="GLYCOSYLTRANSFERASE-RELATED"/>
    <property type="match status" value="1"/>
</dbReference>